<evidence type="ECO:0000256" key="2">
    <source>
        <dbReference type="SAM" id="SignalP"/>
    </source>
</evidence>
<feature type="chain" id="PRO_5020559091" evidence="2">
    <location>
        <begin position="19"/>
        <end position="484"/>
    </location>
</feature>
<sequence length="484" mass="56042">MYISRLLALVTVAGLLVAASPYDDSESDSDYDSDTVSMRSFSTARSDKSLYQEGTGLITPVNFNNEWSKSELKKNVAHLNRFITLTRISSRNLAVYRTALDIWIRLTREEYINYFVMRIHQRCTGVARFALARHAVQTDTTRGTDRYYATYRRFIHRHRSKSTLQGGLRRLINVGSLDALHLNLHFPLFPLLDDLDVPRLQELARAIMFFFDQWAKYDTSQEIRRRLPSDIRKMLDDDPTPGRTDLITEFYSFMESALLPIMWRLASKKRWSDLMAFIQALVQQPGEMDRRHRLLRYGILLGALFEEEAVVKFCAHLYQQVTVDVEYFTPKWKVVQVRIIKTLQAIGLPGAAESLCIWWPHIQLGADNKPPLVFWQQYMYDVGLFKLTDQRELGYYLLTTDLWPNEKSYTFMPESEDIAEYYDQNLVERDLQKYSVLKGVLEHYLPSPVKNALGSLKRVKSFLSSDDNSVDSPPVSPISPAGSQ</sequence>
<feature type="signal peptide" evidence="2">
    <location>
        <begin position="1"/>
        <end position="18"/>
    </location>
</feature>
<evidence type="ECO:0000313" key="4">
    <source>
        <dbReference type="Proteomes" id="UP000268162"/>
    </source>
</evidence>
<keyword evidence="2" id="KW-0732">Signal</keyword>
<evidence type="ECO:0000313" key="3">
    <source>
        <dbReference type="EMBL" id="RKP38369.1"/>
    </source>
</evidence>
<proteinExistence type="predicted"/>
<protein>
    <submittedName>
        <fullName evidence="3">Uncharacterized protein</fullName>
    </submittedName>
</protein>
<organism evidence="3 4">
    <name type="scientific">Dimargaris cristalligena</name>
    <dbReference type="NCBI Taxonomy" id="215637"/>
    <lineage>
        <taxon>Eukaryota</taxon>
        <taxon>Fungi</taxon>
        <taxon>Fungi incertae sedis</taxon>
        <taxon>Zoopagomycota</taxon>
        <taxon>Kickxellomycotina</taxon>
        <taxon>Dimargaritomycetes</taxon>
        <taxon>Dimargaritales</taxon>
        <taxon>Dimargaritaceae</taxon>
        <taxon>Dimargaris</taxon>
    </lineage>
</organism>
<evidence type="ECO:0000256" key="1">
    <source>
        <dbReference type="SAM" id="MobiDB-lite"/>
    </source>
</evidence>
<dbReference type="AlphaFoldDB" id="A0A4V1J5A4"/>
<accession>A0A4V1J5A4</accession>
<feature type="region of interest" description="Disordered" evidence="1">
    <location>
        <begin position="463"/>
        <end position="484"/>
    </location>
</feature>
<gene>
    <name evidence="3" type="ORF">BJ085DRAFT_41432</name>
</gene>
<reference evidence="4" key="1">
    <citation type="journal article" date="2018" name="Nat. Microbiol.">
        <title>Leveraging single-cell genomics to expand the fungal tree of life.</title>
        <authorList>
            <person name="Ahrendt S.R."/>
            <person name="Quandt C.A."/>
            <person name="Ciobanu D."/>
            <person name="Clum A."/>
            <person name="Salamov A."/>
            <person name="Andreopoulos B."/>
            <person name="Cheng J.F."/>
            <person name="Woyke T."/>
            <person name="Pelin A."/>
            <person name="Henrissat B."/>
            <person name="Reynolds N.K."/>
            <person name="Benny G.L."/>
            <person name="Smith M.E."/>
            <person name="James T.Y."/>
            <person name="Grigoriev I.V."/>
        </authorList>
    </citation>
    <scope>NUCLEOTIDE SEQUENCE [LARGE SCALE GENOMIC DNA]</scope>
    <source>
        <strain evidence="4">RSA 468</strain>
    </source>
</reference>
<dbReference type="EMBL" id="ML002375">
    <property type="protein sequence ID" value="RKP38369.1"/>
    <property type="molecule type" value="Genomic_DNA"/>
</dbReference>
<dbReference type="Proteomes" id="UP000268162">
    <property type="component" value="Unassembled WGS sequence"/>
</dbReference>
<name>A0A4V1J5A4_9FUNG</name>
<keyword evidence="4" id="KW-1185">Reference proteome</keyword>
<feature type="compositionally biased region" description="Low complexity" evidence="1">
    <location>
        <begin position="464"/>
        <end position="473"/>
    </location>
</feature>